<protein>
    <recommendedName>
        <fullName evidence="7">Zn(2)-C6 fungal-type domain-containing protein</fullName>
    </recommendedName>
</protein>
<evidence type="ECO:0000256" key="3">
    <source>
        <dbReference type="ARBA" id="ARBA00023015"/>
    </source>
</evidence>
<feature type="domain" description="Zn(2)-C6 fungal-type" evidence="7">
    <location>
        <begin position="39"/>
        <end position="68"/>
    </location>
</feature>
<feature type="compositionally biased region" description="Basic and acidic residues" evidence="6">
    <location>
        <begin position="24"/>
        <end position="37"/>
    </location>
</feature>
<evidence type="ECO:0000313" key="9">
    <source>
        <dbReference type="Proteomes" id="UP000799757"/>
    </source>
</evidence>
<dbReference type="Proteomes" id="UP000799757">
    <property type="component" value="Unassembled WGS sequence"/>
</dbReference>
<proteinExistence type="predicted"/>
<dbReference type="PANTHER" id="PTHR47338:SF23">
    <property type="entry name" value="ZN(II)2CYS6 TRANSCRIPTION FACTOR (EUROFUNG)"/>
    <property type="match status" value="1"/>
</dbReference>
<dbReference type="GO" id="GO:0000981">
    <property type="term" value="F:DNA-binding transcription factor activity, RNA polymerase II-specific"/>
    <property type="evidence" value="ECO:0007669"/>
    <property type="project" value="InterPro"/>
</dbReference>
<dbReference type="GO" id="GO:0005634">
    <property type="term" value="C:nucleus"/>
    <property type="evidence" value="ECO:0007669"/>
    <property type="project" value="UniProtKB-SubCell"/>
</dbReference>
<dbReference type="AlphaFoldDB" id="A0A6A6XIU7"/>
<keyword evidence="5" id="KW-0539">Nucleus</keyword>
<sequence>MVDGMARDDGPAPKRRRVTSTTAEQEHDIDNDAEHEGPACQSCRKRKAKCTRQQPCSHCLHMNIECIYDSKKGKPGMRTGAIESLNLRLATLEQMFLGQGVLLKPLLEQALQSSDPRAYRTSADTPPSSLSEQLGKLKDDYVRLAESTSASASKSDSTVGDSVQTSSLHSRALAPLHLDRVVGWYFQHIHPWIPILHVKSFRENIRDPDKSVQYTLVLDAIVSLCLRFCPGTLGSTEQKQLSLNCRHSVILQSMEKFSVESLQALVIVAFDIIGSGRGPSAWSVVGSMTRTVEQLRLSVEEEDGRSENGDYLIRRMTFLRKTDNWIETEERRRVFWNVFLMDRFCSIATGWNNSLTSADVKRRLPCEGAIWEAGRPVQTPLFGIAERPSTSQQALTPASERQSADDGELNSIGGFAFCIEATESLNLVTSFFLQHPVAFNHVQDMQIWLMRFKELDLRLVKWRLFLPSRWRNASVLNKDGIMDPNLTLAHITHNTAVIQLHQCIAYPAPQWRACSIRLPSDTSSETCLQAASEISTIAEQYLRQSSGITNPQFSFCLFIAGRVLLAHSTYNGVPLHPAFETISTSLAEIGQRWIGAQYDSAAEAPENLALRFSKRLGQAQRAVLGSEQLSKHDPTLDIRQPVYSDQLGRSRASSTTSWQNNEASLATLGSENITPHVDQFQSPDSISLAFPPLPMSYENSHGRANGSALEQFDDFSAGQQDLNTIFDDQYQQMLRVTTFADTHFDLDMTQQQPI</sequence>
<dbReference type="CDD" id="cd12148">
    <property type="entry name" value="fungal_TF_MHR"/>
    <property type="match status" value="1"/>
</dbReference>
<evidence type="ECO:0000256" key="2">
    <source>
        <dbReference type="ARBA" id="ARBA00022723"/>
    </source>
</evidence>
<dbReference type="PROSITE" id="PS00463">
    <property type="entry name" value="ZN2_CY6_FUNGAL_1"/>
    <property type="match status" value="1"/>
</dbReference>
<dbReference type="InterPro" id="IPR050815">
    <property type="entry name" value="TF_fung"/>
</dbReference>
<dbReference type="GO" id="GO:0008270">
    <property type="term" value="F:zinc ion binding"/>
    <property type="evidence" value="ECO:0007669"/>
    <property type="project" value="InterPro"/>
</dbReference>
<keyword evidence="9" id="KW-1185">Reference proteome</keyword>
<evidence type="ECO:0000256" key="6">
    <source>
        <dbReference type="SAM" id="MobiDB-lite"/>
    </source>
</evidence>
<evidence type="ECO:0000313" key="8">
    <source>
        <dbReference type="EMBL" id="KAF2795547.1"/>
    </source>
</evidence>
<evidence type="ECO:0000259" key="7">
    <source>
        <dbReference type="PROSITE" id="PS50048"/>
    </source>
</evidence>
<dbReference type="SUPFAM" id="SSF57701">
    <property type="entry name" value="Zn2/Cys6 DNA-binding domain"/>
    <property type="match status" value="1"/>
</dbReference>
<dbReference type="CDD" id="cd00067">
    <property type="entry name" value="GAL4"/>
    <property type="match status" value="1"/>
</dbReference>
<dbReference type="SMART" id="SM00906">
    <property type="entry name" value="Fungal_trans"/>
    <property type="match status" value="1"/>
</dbReference>
<dbReference type="EMBL" id="MU001855">
    <property type="protein sequence ID" value="KAF2795547.1"/>
    <property type="molecule type" value="Genomic_DNA"/>
</dbReference>
<dbReference type="Pfam" id="PF00172">
    <property type="entry name" value="Zn_clus"/>
    <property type="match status" value="1"/>
</dbReference>
<evidence type="ECO:0000256" key="5">
    <source>
        <dbReference type="ARBA" id="ARBA00023242"/>
    </source>
</evidence>
<feature type="region of interest" description="Disordered" evidence="6">
    <location>
        <begin position="1"/>
        <end position="37"/>
    </location>
</feature>
<name>A0A6A6XIU7_9PLEO</name>
<dbReference type="SMART" id="SM00066">
    <property type="entry name" value="GAL4"/>
    <property type="match status" value="1"/>
</dbReference>
<dbReference type="InterPro" id="IPR036864">
    <property type="entry name" value="Zn2-C6_fun-type_DNA-bd_sf"/>
</dbReference>
<organism evidence="8 9">
    <name type="scientific">Melanomma pulvis-pyrius CBS 109.77</name>
    <dbReference type="NCBI Taxonomy" id="1314802"/>
    <lineage>
        <taxon>Eukaryota</taxon>
        <taxon>Fungi</taxon>
        <taxon>Dikarya</taxon>
        <taxon>Ascomycota</taxon>
        <taxon>Pezizomycotina</taxon>
        <taxon>Dothideomycetes</taxon>
        <taxon>Pleosporomycetidae</taxon>
        <taxon>Pleosporales</taxon>
        <taxon>Melanommataceae</taxon>
        <taxon>Melanomma</taxon>
    </lineage>
</organism>
<evidence type="ECO:0000256" key="4">
    <source>
        <dbReference type="ARBA" id="ARBA00023163"/>
    </source>
</evidence>
<dbReference type="InterPro" id="IPR007219">
    <property type="entry name" value="XnlR_reg_dom"/>
</dbReference>
<dbReference type="GO" id="GO:0003677">
    <property type="term" value="F:DNA binding"/>
    <property type="evidence" value="ECO:0007669"/>
    <property type="project" value="InterPro"/>
</dbReference>
<keyword evidence="2" id="KW-0479">Metal-binding</keyword>
<reference evidence="8" key="1">
    <citation type="journal article" date="2020" name="Stud. Mycol.">
        <title>101 Dothideomycetes genomes: a test case for predicting lifestyles and emergence of pathogens.</title>
        <authorList>
            <person name="Haridas S."/>
            <person name="Albert R."/>
            <person name="Binder M."/>
            <person name="Bloem J."/>
            <person name="Labutti K."/>
            <person name="Salamov A."/>
            <person name="Andreopoulos B."/>
            <person name="Baker S."/>
            <person name="Barry K."/>
            <person name="Bills G."/>
            <person name="Bluhm B."/>
            <person name="Cannon C."/>
            <person name="Castanera R."/>
            <person name="Culley D."/>
            <person name="Daum C."/>
            <person name="Ezra D."/>
            <person name="Gonzalez J."/>
            <person name="Henrissat B."/>
            <person name="Kuo A."/>
            <person name="Liang C."/>
            <person name="Lipzen A."/>
            <person name="Lutzoni F."/>
            <person name="Magnuson J."/>
            <person name="Mondo S."/>
            <person name="Nolan M."/>
            <person name="Ohm R."/>
            <person name="Pangilinan J."/>
            <person name="Park H.-J."/>
            <person name="Ramirez L."/>
            <person name="Alfaro M."/>
            <person name="Sun H."/>
            <person name="Tritt A."/>
            <person name="Yoshinaga Y."/>
            <person name="Zwiers L.-H."/>
            <person name="Turgeon B."/>
            <person name="Goodwin S."/>
            <person name="Spatafora J."/>
            <person name="Crous P."/>
            <person name="Grigoriev I."/>
        </authorList>
    </citation>
    <scope>NUCLEOTIDE SEQUENCE</scope>
    <source>
        <strain evidence="8">CBS 109.77</strain>
    </source>
</reference>
<dbReference type="PANTHER" id="PTHR47338">
    <property type="entry name" value="ZN(II)2CYS6 TRANSCRIPTION FACTOR (EUROFUNG)-RELATED"/>
    <property type="match status" value="1"/>
</dbReference>
<evidence type="ECO:0000256" key="1">
    <source>
        <dbReference type="ARBA" id="ARBA00004123"/>
    </source>
</evidence>
<feature type="compositionally biased region" description="Basic and acidic residues" evidence="6">
    <location>
        <begin position="1"/>
        <end position="12"/>
    </location>
</feature>
<dbReference type="InterPro" id="IPR001138">
    <property type="entry name" value="Zn2Cys6_DnaBD"/>
</dbReference>
<accession>A0A6A6XIU7</accession>
<gene>
    <name evidence="8" type="ORF">K505DRAFT_301890</name>
</gene>
<dbReference type="GO" id="GO:0006351">
    <property type="term" value="P:DNA-templated transcription"/>
    <property type="evidence" value="ECO:0007669"/>
    <property type="project" value="InterPro"/>
</dbReference>
<comment type="subcellular location">
    <subcellularLocation>
        <location evidence="1">Nucleus</location>
    </subcellularLocation>
</comment>
<keyword evidence="3" id="KW-0805">Transcription regulation</keyword>
<dbReference type="Gene3D" id="4.10.240.10">
    <property type="entry name" value="Zn(2)-C6 fungal-type DNA-binding domain"/>
    <property type="match status" value="1"/>
</dbReference>
<keyword evidence="4" id="KW-0804">Transcription</keyword>
<dbReference type="PROSITE" id="PS50048">
    <property type="entry name" value="ZN2_CY6_FUNGAL_2"/>
    <property type="match status" value="1"/>
</dbReference>
<dbReference type="OrthoDB" id="4456959at2759"/>
<dbReference type="Pfam" id="PF04082">
    <property type="entry name" value="Fungal_trans"/>
    <property type="match status" value="1"/>
</dbReference>